<feature type="region of interest" description="Disordered" evidence="1">
    <location>
        <begin position="73"/>
        <end position="132"/>
    </location>
</feature>
<evidence type="ECO:0000313" key="3">
    <source>
        <dbReference type="Proteomes" id="UP000002624"/>
    </source>
</evidence>
<accession>C6HH82</accession>
<name>C6HH82_AJECH</name>
<protein>
    <submittedName>
        <fullName evidence="2">Uncharacterized protein</fullName>
    </submittedName>
</protein>
<dbReference type="AlphaFoldDB" id="C6HH82"/>
<proteinExistence type="predicted"/>
<reference evidence="3" key="1">
    <citation type="submission" date="2009-05" db="EMBL/GenBank/DDBJ databases">
        <title>The genome sequence of Ajellomyces capsulatus strain H143.</title>
        <authorList>
            <person name="Champion M."/>
            <person name="Cuomo C.A."/>
            <person name="Ma L.-J."/>
            <person name="Henn M.R."/>
            <person name="Sil A."/>
            <person name="Goldman B."/>
            <person name="Young S.K."/>
            <person name="Kodira C.D."/>
            <person name="Zeng Q."/>
            <person name="Koehrsen M."/>
            <person name="Alvarado L."/>
            <person name="Berlin A.M."/>
            <person name="Borenstein D."/>
            <person name="Chen Z."/>
            <person name="Engels R."/>
            <person name="Freedman E."/>
            <person name="Gellesch M."/>
            <person name="Goldberg J."/>
            <person name="Griggs A."/>
            <person name="Gujja S."/>
            <person name="Heiman D.I."/>
            <person name="Hepburn T.A."/>
            <person name="Howarth C."/>
            <person name="Jen D."/>
            <person name="Larson L."/>
            <person name="Lewis B."/>
            <person name="Mehta T."/>
            <person name="Park D."/>
            <person name="Pearson M."/>
            <person name="Roberts A."/>
            <person name="Saif S."/>
            <person name="Shea T.D."/>
            <person name="Shenoy N."/>
            <person name="Sisk P."/>
            <person name="Stolte C."/>
            <person name="Sykes S."/>
            <person name="Walk T."/>
            <person name="White J."/>
            <person name="Yandava C."/>
            <person name="Klein B."/>
            <person name="McEwen J.G."/>
            <person name="Puccia R."/>
            <person name="Goldman G.H."/>
            <person name="Felipe M.S."/>
            <person name="Nino-Vega G."/>
            <person name="San-Blas G."/>
            <person name="Taylor J.W."/>
            <person name="Mendoza L."/>
            <person name="Galagan J.E."/>
            <person name="Nusbaum C."/>
            <person name="Birren B.W."/>
        </authorList>
    </citation>
    <scope>NUCLEOTIDE SEQUENCE [LARGE SCALE GENOMIC DNA]</scope>
    <source>
        <strain evidence="3">H143</strain>
    </source>
</reference>
<dbReference type="VEuPathDB" id="FungiDB:HCDG_05563"/>
<sequence>MPMDEKITRMSSSWVRQRSKEEGCLFDVKLVQPSNIVVVSVSVLLPLCRPVREIYLFFVYFVRQVTLSRKDNATHKPCGVAGSQRPHGHARDDETRWKDRNTARGVRSRQSTPLERRGGTQDEDALGVGNASWQVENHRESNRRLTEEAMLQLACVEVGEKSVVAVASGAELRVRLCAKKRAEPSSAATPFWALEERQPARYIPSGCGAARSHTRTQSLLDFILVTSQIHPDTVGTRNLYSLPVSGEFALSTPVSLARDDLNLSRWGAPNCLPLAFRGGDCHKLPPGANLWASMDDSRKIRILSHDFPPLSFVRVKPNIRSRYATLRLLLLGRRFTALVNLRLNLFHLNSSRKDKNKTVHIQIARELPALIMHAAISERIRVAQCMSRNVGHILHQWFQMCERRVYEDTDKGCSSIDSVDLTKIMSISINHDQFLLNMEHGCVGNPCD</sequence>
<evidence type="ECO:0000256" key="1">
    <source>
        <dbReference type="SAM" id="MobiDB-lite"/>
    </source>
</evidence>
<feature type="compositionally biased region" description="Basic and acidic residues" evidence="1">
    <location>
        <begin position="89"/>
        <end position="102"/>
    </location>
</feature>
<dbReference type="HOGENOM" id="CLU_611059_0_0_1"/>
<gene>
    <name evidence="2" type="ORF">HCDG_05563</name>
</gene>
<dbReference type="EMBL" id="GG692427">
    <property type="protein sequence ID" value="EER40166.1"/>
    <property type="molecule type" value="Genomic_DNA"/>
</dbReference>
<dbReference type="OMA" id="NATHKPC"/>
<dbReference type="Proteomes" id="UP000002624">
    <property type="component" value="Unassembled WGS sequence"/>
</dbReference>
<evidence type="ECO:0000313" key="2">
    <source>
        <dbReference type="EMBL" id="EER40166.1"/>
    </source>
</evidence>
<organism evidence="2 3">
    <name type="scientific">Ajellomyces capsulatus (strain H143)</name>
    <name type="common">Darling's disease fungus</name>
    <name type="synonym">Histoplasma capsulatum</name>
    <dbReference type="NCBI Taxonomy" id="544712"/>
    <lineage>
        <taxon>Eukaryota</taxon>
        <taxon>Fungi</taxon>
        <taxon>Dikarya</taxon>
        <taxon>Ascomycota</taxon>
        <taxon>Pezizomycotina</taxon>
        <taxon>Eurotiomycetes</taxon>
        <taxon>Eurotiomycetidae</taxon>
        <taxon>Onygenales</taxon>
        <taxon>Ajellomycetaceae</taxon>
        <taxon>Histoplasma</taxon>
    </lineage>
</organism>